<dbReference type="AlphaFoldDB" id="A0A382TU17"/>
<evidence type="ECO:0000256" key="1">
    <source>
        <dbReference type="SAM" id="MobiDB-lite"/>
    </source>
</evidence>
<feature type="compositionally biased region" description="Polar residues" evidence="1">
    <location>
        <begin position="12"/>
        <end position="26"/>
    </location>
</feature>
<dbReference type="EMBL" id="UINC01138893">
    <property type="protein sequence ID" value="SVD25117.1"/>
    <property type="molecule type" value="Genomic_DNA"/>
</dbReference>
<reference evidence="2" key="1">
    <citation type="submission" date="2018-05" db="EMBL/GenBank/DDBJ databases">
        <authorList>
            <person name="Lanie J.A."/>
            <person name="Ng W.-L."/>
            <person name="Kazmierczak K.M."/>
            <person name="Andrzejewski T.M."/>
            <person name="Davidsen T.M."/>
            <person name="Wayne K.J."/>
            <person name="Tettelin H."/>
            <person name="Glass J.I."/>
            <person name="Rusch D."/>
            <person name="Podicherti R."/>
            <person name="Tsui H.-C.T."/>
            <person name="Winkler M.E."/>
        </authorList>
    </citation>
    <scope>NUCLEOTIDE SEQUENCE</scope>
</reference>
<name>A0A382TU17_9ZZZZ</name>
<protein>
    <submittedName>
        <fullName evidence="2">Uncharacterized protein</fullName>
    </submittedName>
</protein>
<organism evidence="2">
    <name type="scientific">marine metagenome</name>
    <dbReference type="NCBI Taxonomy" id="408172"/>
    <lineage>
        <taxon>unclassified sequences</taxon>
        <taxon>metagenomes</taxon>
        <taxon>ecological metagenomes</taxon>
    </lineage>
</organism>
<feature type="compositionally biased region" description="Basic and acidic residues" evidence="1">
    <location>
        <begin position="1"/>
        <end position="11"/>
    </location>
</feature>
<feature type="non-terminal residue" evidence="2">
    <location>
        <position position="51"/>
    </location>
</feature>
<gene>
    <name evidence="2" type="ORF">METZ01_LOCUS377971</name>
</gene>
<feature type="region of interest" description="Disordered" evidence="1">
    <location>
        <begin position="1"/>
        <end position="51"/>
    </location>
</feature>
<proteinExistence type="predicted"/>
<sequence length="51" mass="5420">MVVRSDERKLMNETSLNGGGVSTTRCGRTVPRLPAPGPGDYPIHASEVVNP</sequence>
<evidence type="ECO:0000313" key="2">
    <source>
        <dbReference type="EMBL" id="SVD25117.1"/>
    </source>
</evidence>
<accession>A0A382TU17</accession>